<dbReference type="AlphaFoldDB" id="A0A5B6W4X4"/>
<gene>
    <name evidence="1" type="ORF">EPI10_010673</name>
</gene>
<proteinExistence type="predicted"/>
<evidence type="ECO:0000313" key="2">
    <source>
        <dbReference type="Proteomes" id="UP000325315"/>
    </source>
</evidence>
<dbReference type="Proteomes" id="UP000325315">
    <property type="component" value="Unassembled WGS sequence"/>
</dbReference>
<dbReference type="PANTHER" id="PTHR33116:SF86">
    <property type="entry name" value="REVERSE TRANSCRIPTASE DOMAIN-CONTAINING PROTEIN"/>
    <property type="match status" value="1"/>
</dbReference>
<dbReference type="GO" id="GO:0003964">
    <property type="term" value="F:RNA-directed DNA polymerase activity"/>
    <property type="evidence" value="ECO:0007669"/>
    <property type="project" value="UniProtKB-KW"/>
</dbReference>
<sequence length="210" mass="24493">MSCFLLPKTLCTELENVMNAFWWNKNNEKRGMHWCDWKSLCTLKKEGGMGFRDLNCFNIALLAKQGWRLLRNPNSLLARTLKARYFKDSDFLKSNLECVGNKRTSVESWIPGNNVLNGQHQEVNPNLEKVADLIDSNTRKWKTDLILNTFEEREAERILCIPLPLSPFEDFVVWNGEPTGEYLVRSGHKALTHDGQTQAHDRFKQFYKRL</sequence>
<keyword evidence="1" id="KW-0695">RNA-directed DNA polymerase</keyword>
<comment type="caution">
    <text evidence="1">The sequence shown here is derived from an EMBL/GenBank/DDBJ whole genome shotgun (WGS) entry which is preliminary data.</text>
</comment>
<dbReference type="OrthoDB" id="1742963at2759"/>
<reference evidence="2" key="1">
    <citation type="journal article" date="2019" name="Plant Biotechnol. J.">
        <title>Genome sequencing of the Australian wild diploid species Gossypium australe highlights disease resistance and delayed gland morphogenesis.</title>
        <authorList>
            <person name="Cai Y."/>
            <person name="Cai X."/>
            <person name="Wang Q."/>
            <person name="Wang P."/>
            <person name="Zhang Y."/>
            <person name="Cai C."/>
            <person name="Xu Y."/>
            <person name="Wang K."/>
            <person name="Zhou Z."/>
            <person name="Wang C."/>
            <person name="Geng S."/>
            <person name="Li B."/>
            <person name="Dong Q."/>
            <person name="Hou Y."/>
            <person name="Wang H."/>
            <person name="Ai P."/>
            <person name="Liu Z."/>
            <person name="Yi F."/>
            <person name="Sun M."/>
            <person name="An G."/>
            <person name="Cheng J."/>
            <person name="Zhang Y."/>
            <person name="Shi Q."/>
            <person name="Xie Y."/>
            <person name="Shi X."/>
            <person name="Chang Y."/>
            <person name="Huang F."/>
            <person name="Chen Y."/>
            <person name="Hong S."/>
            <person name="Mi L."/>
            <person name="Sun Q."/>
            <person name="Zhang L."/>
            <person name="Zhou B."/>
            <person name="Peng R."/>
            <person name="Zhang X."/>
            <person name="Liu F."/>
        </authorList>
    </citation>
    <scope>NUCLEOTIDE SEQUENCE [LARGE SCALE GENOMIC DNA]</scope>
    <source>
        <strain evidence="2">cv. PA1801</strain>
    </source>
</reference>
<keyword evidence="1" id="KW-0808">Transferase</keyword>
<name>A0A5B6W4X4_9ROSI</name>
<organism evidence="1 2">
    <name type="scientific">Gossypium australe</name>
    <dbReference type="NCBI Taxonomy" id="47621"/>
    <lineage>
        <taxon>Eukaryota</taxon>
        <taxon>Viridiplantae</taxon>
        <taxon>Streptophyta</taxon>
        <taxon>Embryophyta</taxon>
        <taxon>Tracheophyta</taxon>
        <taxon>Spermatophyta</taxon>
        <taxon>Magnoliopsida</taxon>
        <taxon>eudicotyledons</taxon>
        <taxon>Gunneridae</taxon>
        <taxon>Pentapetalae</taxon>
        <taxon>rosids</taxon>
        <taxon>malvids</taxon>
        <taxon>Malvales</taxon>
        <taxon>Malvaceae</taxon>
        <taxon>Malvoideae</taxon>
        <taxon>Gossypium</taxon>
    </lineage>
</organism>
<protein>
    <submittedName>
        <fullName evidence="1">Reverse transcriptase</fullName>
    </submittedName>
</protein>
<evidence type="ECO:0000313" key="1">
    <source>
        <dbReference type="EMBL" id="KAA3476720.1"/>
    </source>
</evidence>
<keyword evidence="2" id="KW-1185">Reference proteome</keyword>
<keyword evidence="1" id="KW-0548">Nucleotidyltransferase</keyword>
<dbReference type="EMBL" id="SMMG02000004">
    <property type="protein sequence ID" value="KAA3476720.1"/>
    <property type="molecule type" value="Genomic_DNA"/>
</dbReference>
<accession>A0A5B6W4X4</accession>
<dbReference type="PANTHER" id="PTHR33116">
    <property type="entry name" value="REVERSE TRANSCRIPTASE ZINC-BINDING DOMAIN-CONTAINING PROTEIN-RELATED-RELATED"/>
    <property type="match status" value="1"/>
</dbReference>